<feature type="non-terminal residue" evidence="2">
    <location>
        <position position="1"/>
    </location>
</feature>
<dbReference type="SUPFAM" id="SSF53335">
    <property type="entry name" value="S-adenosyl-L-methionine-dependent methyltransferases"/>
    <property type="match status" value="1"/>
</dbReference>
<organism evidence="2">
    <name type="scientific">marine metagenome</name>
    <dbReference type="NCBI Taxonomy" id="408172"/>
    <lineage>
        <taxon>unclassified sequences</taxon>
        <taxon>metagenomes</taxon>
        <taxon>ecological metagenomes</taxon>
    </lineage>
</organism>
<accession>A0A381VR62</accession>
<reference evidence="2" key="1">
    <citation type="submission" date="2018-05" db="EMBL/GenBank/DDBJ databases">
        <authorList>
            <person name="Lanie J.A."/>
            <person name="Ng W.-L."/>
            <person name="Kazmierczak K.M."/>
            <person name="Andrzejewski T.M."/>
            <person name="Davidsen T.M."/>
            <person name="Wayne K.J."/>
            <person name="Tettelin H."/>
            <person name="Glass J.I."/>
            <person name="Rusch D."/>
            <person name="Podicherti R."/>
            <person name="Tsui H.-C.T."/>
            <person name="Winkler M.E."/>
        </authorList>
    </citation>
    <scope>NUCLEOTIDE SEQUENCE</scope>
</reference>
<dbReference type="CDD" id="cd02440">
    <property type="entry name" value="AdoMet_MTases"/>
    <property type="match status" value="1"/>
</dbReference>
<dbReference type="Gene3D" id="3.40.50.150">
    <property type="entry name" value="Vaccinia Virus protein VP39"/>
    <property type="match status" value="1"/>
</dbReference>
<sequence length="278" mass="31117">VEELMIESNKYLMKCNQDFWDSLVDEHYSSEFYGVDKFLNGQNSLDEIELEVIGEIAGKNILHVQCHFGLSTLSLAREGGSVSGADFSYKSIQAANELCHISGLDAKFYQSNVYELSEKVPYKFDIVFTSYGVLCWLPDLGEWAKQIASRISPGGKFCIVEFHPILHALKRSGRGPVIIGRPYFNENVMEFLPDGSGSYALPEVPSRHTTYEWAHPISEIVTSLVDAGLHILEMEEYPYSTQGGFSECLAVGQDGLWRYPDSEFGVPLTFSITAEKPN</sequence>
<evidence type="ECO:0000259" key="1">
    <source>
        <dbReference type="Pfam" id="PF08242"/>
    </source>
</evidence>
<feature type="domain" description="Methyltransferase type 12" evidence="1">
    <location>
        <begin position="62"/>
        <end position="157"/>
    </location>
</feature>
<dbReference type="EMBL" id="UINC01009549">
    <property type="protein sequence ID" value="SVA42810.1"/>
    <property type="molecule type" value="Genomic_DNA"/>
</dbReference>
<dbReference type="Pfam" id="PF08242">
    <property type="entry name" value="Methyltransf_12"/>
    <property type="match status" value="1"/>
</dbReference>
<proteinExistence type="predicted"/>
<dbReference type="AlphaFoldDB" id="A0A381VR62"/>
<dbReference type="InterPro" id="IPR013217">
    <property type="entry name" value="Methyltransf_12"/>
</dbReference>
<protein>
    <recommendedName>
        <fullName evidence="1">Methyltransferase type 12 domain-containing protein</fullName>
    </recommendedName>
</protein>
<dbReference type="InterPro" id="IPR029063">
    <property type="entry name" value="SAM-dependent_MTases_sf"/>
</dbReference>
<evidence type="ECO:0000313" key="2">
    <source>
        <dbReference type="EMBL" id="SVA42810.1"/>
    </source>
</evidence>
<name>A0A381VR62_9ZZZZ</name>
<gene>
    <name evidence="2" type="ORF">METZ01_LOCUS95664</name>
</gene>